<evidence type="ECO:0000313" key="1">
    <source>
        <dbReference type="EnsemblProtists" id="EOD05183"/>
    </source>
</evidence>
<dbReference type="GeneID" id="17251298"/>
<sequence length="417" mass="45144">MKSHTLVGHVRGPSRDDANAELPPKFWRAGSSIQQIPIRGFNGKLAFSPNFANDHALFAASHYALYFSGDEGRTFRKVFELPWQAPLVDECCSPAATPPPPAPPAGSPRYVACGRTGRCDESDRWAAPSEKHEVRCCSDSRIDGWKKKDGCSVWSESDDDEMGGKCHHNKNLAQASTICEDAGARLCTRAELQGNCARGSGCGHDRDLICPDGPTQQCRDDAGPPWDDDLETYGPNVRYHDNTPAEPILPADGACPGALAGACAAKGVKAAYLDGPIDCGGQGWFCRIMPQPGWGDCSYGDCNFANCATPDADELDTDGHCHGSDDDSTYGWWVRDHHFRGYTGTLNCCCGWGAPMYGVVNRCDYRKPVSGDEVATCRDANEEHDVDFNPTCDAHPLKPDPVTNGGMCWTVRSFAAK</sequence>
<reference evidence="1" key="2">
    <citation type="submission" date="2024-10" db="UniProtKB">
        <authorList>
            <consortium name="EnsemblProtists"/>
        </authorList>
    </citation>
    <scope>IDENTIFICATION</scope>
</reference>
<proteinExistence type="predicted"/>
<name>A0A0D3I1P8_EMIH1</name>
<evidence type="ECO:0008006" key="3">
    <source>
        <dbReference type="Google" id="ProtNLM"/>
    </source>
</evidence>
<protein>
    <recommendedName>
        <fullName evidence="3">Sortilin C-terminal domain-containing protein</fullName>
    </recommendedName>
</protein>
<keyword evidence="2" id="KW-1185">Reference proteome</keyword>
<dbReference type="HOGENOM" id="CLU_659614_0_0_1"/>
<evidence type="ECO:0000313" key="2">
    <source>
        <dbReference type="Proteomes" id="UP000013827"/>
    </source>
</evidence>
<dbReference type="RefSeq" id="XP_005757612.1">
    <property type="nucleotide sequence ID" value="XM_005757555.1"/>
</dbReference>
<dbReference type="KEGG" id="ehx:EMIHUDRAFT_453708"/>
<accession>A0A0D3I1P8</accession>
<dbReference type="AlphaFoldDB" id="A0A0D3I1P8"/>
<dbReference type="PaxDb" id="2903-EOD05183"/>
<dbReference type="Proteomes" id="UP000013827">
    <property type="component" value="Unassembled WGS sequence"/>
</dbReference>
<reference evidence="2" key="1">
    <citation type="journal article" date="2013" name="Nature">
        <title>Pan genome of the phytoplankton Emiliania underpins its global distribution.</title>
        <authorList>
            <person name="Read B.A."/>
            <person name="Kegel J."/>
            <person name="Klute M.J."/>
            <person name="Kuo A."/>
            <person name="Lefebvre S.C."/>
            <person name="Maumus F."/>
            <person name="Mayer C."/>
            <person name="Miller J."/>
            <person name="Monier A."/>
            <person name="Salamov A."/>
            <person name="Young J."/>
            <person name="Aguilar M."/>
            <person name="Claverie J.M."/>
            <person name="Frickenhaus S."/>
            <person name="Gonzalez K."/>
            <person name="Herman E.K."/>
            <person name="Lin Y.C."/>
            <person name="Napier J."/>
            <person name="Ogata H."/>
            <person name="Sarno A.F."/>
            <person name="Shmutz J."/>
            <person name="Schroeder D."/>
            <person name="de Vargas C."/>
            <person name="Verret F."/>
            <person name="von Dassow P."/>
            <person name="Valentin K."/>
            <person name="Van de Peer Y."/>
            <person name="Wheeler G."/>
            <person name="Dacks J.B."/>
            <person name="Delwiche C.F."/>
            <person name="Dyhrman S.T."/>
            <person name="Glockner G."/>
            <person name="John U."/>
            <person name="Richards T."/>
            <person name="Worden A.Z."/>
            <person name="Zhang X."/>
            <person name="Grigoriev I.V."/>
            <person name="Allen A.E."/>
            <person name="Bidle K."/>
            <person name="Borodovsky M."/>
            <person name="Bowler C."/>
            <person name="Brownlee C."/>
            <person name="Cock J.M."/>
            <person name="Elias M."/>
            <person name="Gladyshev V.N."/>
            <person name="Groth M."/>
            <person name="Guda C."/>
            <person name="Hadaegh A."/>
            <person name="Iglesias-Rodriguez M.D."/>
            <person name="Jenkins J."/>
            <person name="Jones B.M."/>
            <person name="Lawson T."/>
            <person name="Leese F."/>
            <person name="Lindquist E."/>
            <person name="Lobanov A."/>
            <person name="Lomsadze A."/>
            <person name="Malik S.B."/>
            <person name="Marsh M.E."/>
            <person name="Mackinder L."/>
            <person name="Mock T."/>
            <person name="Mueller-Roeber B."/>
            <person name="Pagarete A."/>
            <person name="Parker M."/>
            <person name="Probert I."/>
            <person name="Quesneville H."/>
            <person name="Raines C."/>
            <person name="Rensing S.A."/>
            <person name="Riano-Pachon D.M."/>
            <person name="Richier S."/>
            <person name="Rokitta S."/>
            <person name="Shiraiwa Y."/>
            <person name="Soanes D.M."/>
            <person name="van der Giezen M."/>
            <person name="Wahlund T.M."/>
            <person name="Williams B."/>
            <person name="Wilson W."/>
            <person name="Wolfe G."/>
            <person name="Wurch L.L."/>
        </authorList>
    </citation>
    <scope>NUCLEOTIDE SEQUENCE</scope>
</reference>
<organism evidence="1 2">
    <name type="scientific">Emiliania huxleyi (strain CCMP1516)</name>
    <dbReference type="NCBI Taxonomy" id="280463"/>
    <lineage>
        <taxon>Eukaryota</taxon>
        <taxon>Haptista</taxon>
        <taxon>Haptophyta</taxon>
        <taxon>Prymnesiophyceae</taxon>
        <taxon>Isochrysidales</taxon>
        <taxon>Noelaerhabdaceae</taxon>
        <taxon>Emiliania</taxon>
    </lineage>
</organism>
<dbReference type="EnsemblProtists" id="EOD05183">
    <property type="protein sequence ID" value="EOD05183"/>
    <property type="gene ID" value="EMIHUDRAFT_453708"/>
</dbReference>